<comment type="caution">
    <text evidence="2">The sequence shown here is derived from an EMBL/GenBank/DDBJ whole genome shotgun (WGS) entry which is preliminary data.</text>
</comment>
<dbReference type="Pfam" id="PF09820">
    <property type="entry name" value="AAA-ATPase_like"/>
    <property type="match status" value="1"/>
</dbReference>
<feature type="domain" description="AAA-ATPase-like" evidence="1">
    <location>
        <begin position="8"/>
        <end position="207"/>
    </location>
</feature>
<evidence type="ECO:0000259" key="1">
    <source>
        <dbReference type="Pfam" id="PF09820"/>
    </source>
</evidence>
<dbReference type="STRING" id="90241.B0682_09260"/>
<dbReference type="InterPro" id="IPR012547">
    <property type="entry name" value="PDDEXK_9"/>
</dbReference>
<dbReference type="Proteomes" id="UP000191094">
    <property type="component" value="Unassembled WGS sequence"/>
</dbReference>
<protein>
    <recommendedName>
        <fullName evidence="1">AAA-ATPase-like domain-containing protein</fullName>
    </recommendedName>
</protein>
<organism evidence="2 3">
    <name type="scientific">Lwoffella lincolnii</name>
    <dbReference type="NCBI Taxonomy" id="90241"/>
    <lineage>
        <taxon>Bacteria</taxon>
        <taxon>Pseudomonadati</taxon>
        <taxon>Pseudomonadota</taxon>
        <taxon>Gammaproteobacteria</taxon>
        <taxon>Moraxellales</taxon>
        <taxon>Moraxellaceae</taxon>
        <taxon>Lwoffella</taxon>
    </lineage>
</organism>
<dbReference type="SUPFAM" id="SSF52540">
    <property type="entry name" value="P-loop containing nucleoside triphosphate hydrolases"/>
    <property type="match status" value="1"/>
</dbReference>
<dbReference type="OrthoDB" id="5750613at2"/>
<dbReference type="InterPro" id="IPR027417">
    <property type="entry name" value="P-loop_NTPase"/>
</dbReference>
<dbReference type="AlphaFoldDB" id="A0A1T0C6M8"/>
<accession>A0A1T0C6M8</accession>
<dbReference type="Gene3D" id="3.40.50.300">
    <property type="entry name" value="P-loop containing nucleotide triphosphate hydrolases"/>
    <property type="match status" value="1"/>
</dbReference>
<reference evidence="2 3" key="1">
    <citation type="submission" date="2017-02" db="EMBL/GenBank/DDBJ databases">
        <title>Draft genome sequence of Moraxella lincolnii CCUG 9405T type strain.</title>
        <authorList>
            <person name="Salva-Serra F."/>
            <person name="Engstrom-Jakobsson H."/>
            <person name="Thorell K."/>
            <person name="Jaen-Luchoro D."/>
            <person name="Gonzales-Siles L."/>
            <person name="Karlsson R."/>
            <person name="Yazdan S."/>
            <person name="Boulund F."/>
            <person name="Johnning A."/>
            <person name="Engstrand L."/>
            <person name="Kristiansson E."/>
            <person name="Moore E."/>
        </authorList>
    </citation>
    <scope>NUCLEOTIDE SEQUENCE [LARGE SCALE GENOMIC DNA]</scope>
    <source>
        <strain evidence="2 3">CCUG 9405</strain>
    </source>
</reference>
<dbReference type="PANTHER" id="PTHR34825">
    <property type="entry name" value="CONSERVED PROTEIN, WITH A WEAK D-GALACTARATE DEHYDRATASE/ALTRONATE HYDROLASE DOMAIN"/>
    <property type="match status" value="1"/>
</dbReference>
<sequence>MGIKKSLPIGIETFAKIHHDNHYYVDKTQLIIELINFSDYIFLSRPRRFGKSLTIDTIAELFDGNQALFYGLYAQDNWDWSQKHPIIRLSFVDGVKDGLDRLNKNLTNQLNETANRYQVTLSDEAYVAIRFRNLITILYQKYQQKVVILIDEYDKPILDNMVSHDPKQAKQMRDALKDFYSIIKGQDAKLRFVMLTGVSQFSKVNLFSGLNNLTDITLLKQFSAICGYTQYELETVFADELMDVDLQKIKDWYNGYNWTGDKVYNPFDILLFLADKNRVFQPFWFASGTPDFLLKVLDYEGVEKFDIRQMTADKLQLSKLDIEDVHPIALMFQTGYLTIKKVFTVLDSPYYQLGYPNREVRQSLSKLLLAKYLHKKNEQAPAVLVTLLATNDFDALKQQLKSFIASIPYDWHRNNTIAHYEGYWASVLFSYFASIGFDITLEDMTNQGRIDMTIKLQDSIYIFEFKVLTKHRQGSATSQIIDKNYGEKYLSKNKAIYQIGIEINAQIRQIQHFEVTSPSDIKRSSVS</sequence>
<gene>
    <name evidence="2" type="ORF">B0682_09260</name>
</gene>
<evidence type="ECO:0000313" key="2">
    <source>
        <dbReference type="EMBL" id="OOS17741.1"/>
    </source>
</evidence>
<evidence type="ECO:0000313" key="3">
    <source>
        <dbReference type="Proteomes" id="UP000191094"/>
    </source>
</evidence>
<dbReference type="RefSeq" id="WP_078308457.1">
    <property type="nucleotide sequence ID" value="NZ_CP147511.1"/>
</dbReference>
<dbReference type="Pfam" id="PF08011">
    <property type="entry name" value="PDDEXK_9"/>
    <property type="match status" value="1"/>
</dbReference>
<keyword evidence="3" id="KW-1185">Reference proteome</keyword>
<dbReference type="InterPro" id="IPR018631">
    <property type="entry name" value="AAA-ATPase-like_dom"/>
</dbReference>
<dbReference type="PANTHER" id="PTHR34825:SF1">
    <property type="entry name" value="AAA-ATPASE-LIKE DOMAIN-CONTAINING PROTEIN"/>
    <property type="match status" value="1"/>
</dbReference>
<name>A0A1T0C6M8_9GAMM</name>
<proteinExistence type="predicted"/>
<dbReference type="EMBL" id="MUYT01000028">
    <property type="protein sequence ID" value="OOS17741.1"/>
    <property type="molecule type" value="Genomic_DNA"/>
</dbReference>